<evidence type="ECO:0000259" key="1">
    <source>
        <dbReference type="SMART" id="SM00867"/>
    </source>
</evidence>
<dbReference type="Proteomes" id="UP000031327">
    <property type="component" value="Unassembled WGS sequence"/>
</dbReference>
<dbReference type="Gene3D" id="2.40.128.110">
    <property type="entry name" value="Lipid/polyisoprenoid-binding, YceI-like"/>
    <property type="match status" value="1"/>
</dbReference>
<reference evidence="2 3" key="1">
    <citation type="submission" date="2014-12" db="EMBL/GenBank/DDBJ databases">
        <title>Draft Genome Sequence of Pseudoalteromonas luteoviolacea HI1.</title>
        <authorList>
            <person name="Asahina A.Y."/>
            <person name="Hadfield M.G."/>
        </authorList>
    </citation>
    <scope>NUCLEOTIDE SEQUENCE [LARGE SCALE GENOMIC DNA]</scope>
    <source>
        <strain evidence="2 3">HI1</strain>
    </source>
</reference>
<dbReference type="InterPro" id="IPR036761">
    <property type="entry name" value="TTHA0802/YceI-like_sf"/>
</dbReference>
<dbReference type="EMBL" id="JWIC01000001">
    <property type="protein sequence ID" value="KID58988.1"/>
    <property type="molecule type" value="Genomic_DNA"/>
</dbReference>
<proteinExistence type="predicted"/>
<dbReference type="InterPro" id="IPR027016">
    <property type="entry name" value="UCP029811"/>
</dbReference>
<gene>
    <name evidence="2" type="ORF">JF50_00530</name>
</gene>
<comment type="caution">
    <text evidence="2">The sequence shown here is derived from an EMBL/GenBank/DDBJ whole genome shotgun (WGS) entry which is preliminary data.</text>
</comment>
<feature type="domain" description="Lipid/polyisoprenoid-binding YceI-like" evidence="1">
    <location>
        <begin position="19"/>
        <end position="186"/>
    </location>
</feature>
<evidence type="ECO:0000313" key="3">
    <source>
        <dbReference type="Proteomes" id="UP000031327"/>
    </source>
</evidence>
<dbReference type="Pfam" id="PF04264">
    <property type="entry name" value="YceI"/>
    <property type="match status" value="1"/>
</dbReference>
<dbReference type="AlphaFoldDB" id="A0A0C1MVM6"/>
<evidence type="ECO:0000313" key="2">
    <source>
        <dbReference type="EMBL" id="KID58988.1"/>
    </source>
</evidence>
<dbReference type="OrthoDB" id="9793816at2"/>
<dbReference type="PIRSF" id="PIRSF029811">
    <property type="entry name" value="UCP029811"/>
    <property type="match status" value="1"/>
</dbReference>
<dbReference type="RefSeq" id="WP_039607594.1">
    <property type="nucleotide sequence ID" value="NZ_JWIC01000001.1"/>
</dbReference>
<organism evidence="2 3">
    <name type="scientific">Pseudoalteromonas luteoviolacea</name>
    <dbReference type="NCBI Taxonomy" id="43657"/>
    <lineage>
        <taxon>Bacteria</taxon>
        <taxon>Pseudomonadati</taxon>
        <taxon>Pseudomonadota</taxon>
        <taxon>Gammaproteobacteria</taxon>
        <taxon>Alteromonadales</taxon>
        <taxon>Pseudoalteromonadaceae</taxon>
        <taxon>Pseudoalteromonas</taxon>
    </lineage>
</organism>
<sequence length="188" mass="20684">MLKPFLVGSLCFMSHVVSAWQLDNELSDLSFTSIKLNSIAENHHFTSLSGAINDAGQVSIDIDLSSIESLIPIRNERMKKVLFEVSQYQTASIVADIKPWLSQLASGPQVLKAVPVTLNLHGKSLVLKLDLMVNKQDKILQVSPLRAVLINSHDFAMTDGIEALRKLAGLNSIAHTVPVTFNLVFHDK</sequence>
<protein>
    <recommendedName>
        <fullName evidence="1">Lipid/polyisoprenoid-binding YceI-like domain-containing protein</fullName>
    </recommendedName>
</protein>
<dbReference type="SMART" id="SM00867">
    <property type="entry name" value="YceI"/>
    <property type="match status" value="1"/>
</dbReference>
<dbReference type="InterPro" id="IPR007372">
    <property type="entry name" value="Lipid/polyisoprenoid-bd_YceI"/>
</dbReference>
<name>A0A0C1MVM6_9GAMM</name>
<accession>A0A0C1MVM6</accession>
<dbReference type="SUPFAM" id="SSF101874">
    <property type="entry name" value="YceI-like"/>
    <property type="match status" value="1"/>
</dbReference>